<feature type="region of interest" description="Disordered" evidence="1">
    <location>
        <begin position="101"/>
        <end position="120"/>
    </location>
</feature>
<name>A0A7D9KFL4_PARCT</name>
<evidence type="ECO:0000256" key="1">
    <source>
        <dbReference type="SAM" id="MobiDB-lite"/>
    </source>
</evidence>
<dbReference type="EMBL" id="CACRXK020036074">
    <property type="protein sequence ID" value="CAB4044755.1"/>
    <property type="molecule type" value="Genomic_DNA"/>
</dbReference>
<organism evidence="3 4">
    <name type="scientific">Paramuricea clavata</name>
    <name type="common">Red gorgonian</name>
    <name type="synonym">Violescent sea-whip</name>
    <dbReference type="NCBI Taxonomy" id="317549"/>
    <lineage>
        <taxon>Eukaryota</taxon>
        <taxon>Metazoa</taxon>
        <taxon>Cnidaria</taxon>
        <taxon>Anthozoa</taxon>
        <taxon>Octocorallia</taxon>
        <taxon>Malacalcyonacea</taxon>
        <taxon>Plexauridae</taxon>
        <taxon>Paramuricea</taxon>
    </lineage>
</organism>
<dbReference type="InterPro" id="IPR049012">
    <property type="entry name" value="Mutator_transp_dom"/>
</dbReference>
<feature type="domain" description="Mutator-like transposase" evidence="2">
    <location>
        <begin position="5"/>
        <end position="67"/>
    </location>
</feature>
<reference evidence="3" key="1">
    <citation type="submission" date="2020-04" db="EMBL/GenBank/DDBJ databases">
        <authorList>
            <person name="Alioto T."/>
            <person name="Alioto T."/>
            <person name="Gomez Garrido J."/>
        </authorList>
    </citation>
    <scope>NUCLEOTIDE SEQUENCE</scope>
    <source>
        <strain evidence="3">A484AB</strain>
    </source>
</reference>
<sequence length="120" mass="13249">MKAAAKEVCVLQQNEDVDGTNPVNCGISCDGTWQRRGHSSSNGCVTVVSIDTGKVHDVETLTTFCKEAIIELLNLLDITPGQFTEVACQFEDKLRVLHAEHKPTPEVKRRRKVMGGLKKQ</sequence>
<evidence type="ECO:0000313" key="4">
    <source>
        <dbReference type="Proteomes" id="UP001152795"/>
    </source>
</evidence>
<keyword evidence="4" id="KW-1185">Reference proteome</keyword>
<dbReference type="Pfam" id="PF20700">
    <property type="entry name" value="Mutator"/>
    <property type="match status" value="1"/>
</dbReference>
<evidence type="ECO:0000259" key="2">
    <source>
        <dbReference type="Pfam" id="PF20700"/>
    </source>
</evidence>
<feature type="compositionally biased region" description="Basic residues" evidence="1">
    <location>
        <begin position="108"/>
        <end position="120"/>
    </location>
</feature>
<comment type="caution">
    <text evidence="3">The sequence shown here is derived from an EMBL/GenBank/DDBJ whole genome shotgun (WGS) entry which is preliminary data.</text>
</comment>
<dbReference type="OrthoDB" id="6427993at2759"/>
<evidence type="ECO:0000313" key="3">
    <source>
        <dbReference type="EMBL" id="CAB4044755.1"/>
    </source>
</evidence>
<dbReference type="Proteomes" id="UP001152795">
    <property type="component" value="Unassembled WGS sequence"/>
</dbReference>
<feature type="non-terminal residue" evidence="3">
    <location>
        <position position="120"/>
    </location>
</feature>
<accession>A0A7D9KFL4</accession>
<protein>
    <recommendedName>
        <fullName evidence="2">Mutator-like transposase domain-containing protein</fullName>
    </recommendedName>
</protein>
<gene>
    <name evidence="3" type="ORF">PACLA_8A074209</name>
</gene>
<dbReference type="AlphaFoldDB" id="A0A7D9KFL4"/>
<proteinExistence type="predicted"/>